<keyword evidence="3" id="KW-1185">Reference proteome</keyword>
<keyword evidence="1" id="KW-1133">Transmembrane helix</keyword>
<feature type="transmembrane region" description="Helical" evidence="1">
    <location>
        <begin position="173"/>
        <end position="192"/>
    </location>
</feature>
<feature type="transmembrane region" description="Helical" evidence="1">
    <location>
        <begin position="76"/>
        <end position="101"/>
    </location>
</feature>
<evidence type="ECO:0000313" key="3">
    <source>
        <dbReference type="Proteomes" id="UP000284841"/>
    </source>
</evidence>
<sequence length="241" mass="26654">MLHLKLVKSEIKVSAITMFLFALGITLISPSAFMVLIPLLVFSICMIKGLAKLFGRSLYGSEAELYQMLPLSARDILFGKVFAVVLWQAGMMIVLVVPLAAGLAVTDRLLTVDLVESYVQDLLIRGMTPWQIGILAGLIFVGILISEFAYCMFLVLVQILIRRLAPQFAKKMSDFTGIIIAGLIYSAVSSGFDALAKLVLPPEGTFYFVIAEYLLLIGIGAVLYRFCREHLERGFEQEYIG</sequence>
<proteinExistence type="predicted"/>
<dbReference type="EMBL" id="QRMS01000001">
    <property type="protein sequence ID" value="RHJ89798.1"/>
    <property type="molecule type" value="Genomic_DNA"/>
</dbReference>
<keyword evidence="1" id="KW-0812">Transmembrane</keyword>
<gene>
    <name evidence="2" type="ORF">DW099_04340</name>
</gene>
<organism evidence="2 3">
    <name type="scientific">Emergencia timonensis</name>
    <dbReference type="NCBI Taxonomy" id="1776384"/>
    <lineage>
        <taxon>Bacteria</taxon>
        <taxon>Bacillati</taxon>
        <taxon>Bacillota</taxon>
        <taxon>Clostridia</taxon>
        <taxon>Peptostreptococcales</taxon>
        <taxon>Anaerovoracaceae</taxon>
        <taxon>Emergencia</taxon>
    </lineage>
</organism>
<dbReference type="Proteomes" id="UP000284841">
    <property type="component" value="Unassembled WGS sequence"/>
</dbReference>
<reference evidence="2 3" key="1">
    <citation type="submission" date="2018-08" db="EMBL/GenBank/DDBJ databases">
        <title>A genome reference for cultivated species of the human gut microbiota.</title>
        <authorList>
            <person name="Zou Y."/>
            <person name="Xue W."/>
            <person name="Luo G."/>
        </authorList>
    </citation>
    <scope>NUCLEOTIDE SEQUENCE [LARGE SCALE GENOMIC DNA]</scope>
    <source>
        <strain evidence="2 3">AM07-24</strain>
    </source>
</reference>
<feature type="transmembrane region" description="Helical" evidence="1">
    <location>
        <begin position="132"/>
        <end position="161"/>
    </location>
</feature>
<accession>A0A415E7Z1</accession>
<comment type="caution">
    <text evidence="2">The sequence shown here is derived from an EMBL/GenBank/DDBJ whole genome shotgun (WGS) entry which is preliminary data.</text>
</comment>
<dbReference type="AlphaFoldDB" id="A0A415E7Z1"/>
<protein>
    <submittedName>
        <fullName evidence="2">Uncharacterized protein</fullName>
    </submittedName>
</protein>
<evidence type="ECO:0000256" key="1">
    <source>
        <dbReference type="SAM" id="Phobius"/>
    </source>
</evidence>
<keyword evidence="1" id="KW-0472">Membrane</keyword>
<feature type="transmembrane region" description="Helical" evidence="1">
    <location>
        <begin position="204"/>
        <end position="224"/>
    </location>
</feature>
<name>A0A415E7Z1_9FIRM</name>
<evidence type="ECO:0000313" key="2">
    <source>
        <dbReference type="EMBL" id="RHJ89798.1"/>
    </source>
</evidence>